<name>A0AA49GN49_9BACT</name>
<gene>
    <name evidence="1" type="ORF">K4G66_04285</name>
</gene>
<evidence type="ECO:0000313" key="1">
    <source>
        <dbReference type="EMBL" id="WKN37925.1"/>
    </source>
</evidence>
<accession>A0AA49GN49</accession>
<protein>
    <submittedName>
        <fullName evidence="1">Uncharacterized protein</fullName>
    </submittedName>
</protein>
<organism evidence="1">
    <name type="scientific">Roseihalotalea indica</name>
    <dbReference type="NCBI Taxonomy" id="2867963"/>
    <lineage>
        <taxon>Bacteria</taxon>
        <taxon>Pseudomonadati</taxon>
        <taxon>Bacteroidota</taxon>
        <taxon>Cytophagia</taxon>
        <taxon>Cytophagales</taxon>
        <taxon>Catalimonadaceae</taxon>
        <taxon>Roseihalotalea</taxon>
    </lineage>
</organism>
<dbReference type="AlphaFoldDB" id="A0AA49GN49"/>
<proteinExistence type="predicted"/>
<reference evidence="1" key="2">
    <citation type="journal article" date="2024" name="Antonie Van Leeuwenhoek">
        <title>Roseihalotalea indica gen. nov., sp. nov., a halophilic Bacteroidetes from mesopelagic Southwest Indian Ocean with higher carbohydrate metabolic potential.</title>
        <authorList>
            <person name="Chen B."/>
            <person name="Zhang M."/>
            <person name="Lin D."/>
            <person name="Ye J."/>
            <person name="Tang K."/>
        </authorList>
    </citation>
    <scope>NUCLEOTIDE SEQUENCE</scope>
    <source>
        <strain evidence="1">TK19036</strain>
    </source>
</reference>
<dbReference type="EMBL" id="CP120682">
    <property type="protein sequence ID" value="WKN37925.1"/>
    <property type="molecule type" value="Genomic_DNA"/>
</dbReference>
<reference evidence="1" key="1">
    <citation type="journal article" date="2023" name="Comput. Struct. Biotechnol. J.">
        <title>Discovery of a novel marine Bacteroidetes with a rich repertoire of carbohydrate-active enzymes.</title>
        <authorList>
            <person name="Chen B."/>
            <person name="Liu G."/>
            <person name="Chen Q."/>
            <person name="Wang H."/>
            <person name="Liu L."/>
            <person name="Tang K."/>
        </authorList>
    </citation>
    <scope>NUCLEOTIDE SEQUENCE</scope>
    <source>
        <strain evidence="1">TK19036</strain>
    </source>
</reference>
<sequence>MQNDSINNHFKQAQIMIMNAKQHPGIQQKLIDWGYAIQHVSHGETFLNDARLAQQFQKDTYHAKRDCDRQWKNDWTLFQRQYAEHRAVAKTAFRNEPDTLQRLRVDRRAPKRMADLLDQAIDFYGALMGKSKEMQKFGIKADELDQSQAMITSLIDQQAQRMQCKGNAESATQKRNQALDELRTWQREFIRVAKMALKDDSQLLEVLGVIVAA</sequence>